<dbReference type="InterPro" id="IPR001173">
    <property type="entry name" value="Glyco_trans_2-like"/>
</dbReference>
<dbReference type="InterPro" id="IPR050256">
    <property type="entry name" value="Glycosyltransferase_2"/>
</dbReference>
<feature type="domain" description="Glycosyltransferase 2-like" evidence="9">
    <location>
        <begin position="8"/>
        <end position="176"/>
    </location>
</feature>
<evidence type="ECO:0000256" key="3">
    <source>
        <dbReference type="ARBA" id="ARBA00022676"/>
    </source>
</evidence>
<evidence type="ECO:0000256" key="7">
    <source>
        <dbReference type="ARBA" id="ARBA00023136"/>
    </source>
</evidence>
<keyword evidence="5 8" id="KW-0812">Transmembrane</keyword>
<evidence type="ECO:0000256" key="6">
    <source>
        <dbReference type="ARBA" id="ARBA00022989"/>
    </source>
</evidence>
<dbReference type="PANTHER" id="PTHR48090:SF1">
    <property type="entry name" value="PROPHAGE BACTOPRENOL GLUCOSYL TRANSFERASE HOMOLOG"/>
    <property type="match status" value="1"/>
</dbReference>
<evidence type="ECO:0000256" key="5">
    <source>
        <dbReference type="ARBA" id="ARBA00022692"/>
    </source>
</evidence>
<dbReference type="Proteomes" id="UP000010301">
    <property type="component" value="Unassembled WGS sequence"/>
</dbReference>
<keyword evidence="3 10" id="KW-0328">Glycosyltransferase</keyword>
<dbReference type="HOGENOM" id="CLU_033536_0_1_11"/>
<dbReference type="Pfam" id="PF00535">
    <property type="entry name" value="Glycos_transf_2"/>
    <property type="match status" value="1"/>
</dbReference>
<evidence type="ECO:0000313" key="11">
    <source>
        <dbReference type="Proteomes" id="UP000010301"/>
    </source>
</evidence>
<dbReference type="PANTHER" id="PTHR48090">
    <property type="entry name" value="UNDECAPRENYL-PHOSPHATE 4-DEOXY-4-FORMAMIDO-L-ARABINOSE TRANSFERASE-RELATED"/>
    <property type="match status" value="1"/>
</dbReference>
<dbReference type="GO" id="GO:0016757">
    <property type="term" value="F:glycosyltransferase activity"/>
    <property type="evidence" value="ECO:0007669"/>
    <property type="project" value="UniProtKB-KW"/>
</dbReference>
<dbReference type="RefSeq" id="WP_006546599.1">
    <property type="nucleotide sequence ID" value="NZ_DS999543.1"/>
</dbReference>
<evidence type="ECO:0000256" key="8">
    <source>
        <dbReference type="SAM" id="Phobius"/>
    </source>
</evidence>
<evidence type="ECO:0000256" key="2">
    <source>
        <dbReference type="ARBA" id="ARBA00006739"/>
    </source>
</evidence>
<comment type="subcellular location">
    <subcellularLocation>
        <location evidence="1">Membrane</location>
        <topology evidence="1">Multi-pass membrane protein</topology>
    </subcellularLocation>
</comment>
<comment type="caution">
    <text evidence="10">The sequence shown here is derived from an EMBL/GenBank/DDBJ whole genome shotgun (WGS) entry which is preliminary data.</text>
</comment>
<dbReference type="SUPFAM" id="SSF53448">
    <property type="entry name" value="Nucleotide-diphospho-sugar transferases"/>
    <property type="match status" value="1"/>
</dbReference>
<name>C0VZU9_9ACTO</name>
<keyword evidence="4 10" id="KW-0808">Transferase</keyword>
<evidence type="ECO:0000259" key="9">
    <source>
        <dbReference type="Pfam" id="PF00535"/>
    </source>
</evidence>
<evidence type="ECO:0000256" key="4">
    <source>
        <dbReference type="ARBA" id="ARBA00022679"/>
    </source>
</evidence>
<keyword evidence="6 8" id="KW-1133">Transmembrane helix</keyword>
<dbReference type="CDD" id="cd04187">
    <property type="entry name" value="DPM1_like_bac"/>
    <property type="match status" value="1"/>
</dbReference>
<reference evidence="10 11" key="1">
    <citation type="submission" date="2009-01" db="EMBL/GenBank/DDBJ databases">
        <authorList>
            <person name="Qin X."/>
            <person name="Bachman B."/>
            <person name="Battles P."/>
            <person name="Bell A."/>
            <person name="Bess C."/>
            <person name="Bickham C."/>
            <person name="Chaboub L."/>
            <person name="Chen D."/>
            <person name="Coyle M."/>
            <person name="Deiros D.R."/>
            <person name="Dinh H."/>
            <person name="Forbes L."/>
            <person name="Fowler G."/>
            <person name="Francisco L."/>
            <person name="Fu Q."/>
            <person name="Gubbala S."/>
            <person name="Hale W."/>
            <person name="Han Y."/>
            <person name="Hemphill L."/>
            <person name="Highlander S.K."/>
            <person name="Hirani K."/>
            <person name="Hogues M."/>
            <person name="Jackson L."/>
            <person name="Jakkamsetti A."/>
            <person name="Javaid M."/>
            <person name="Jiang H."/>
            <person name="Korchina V."/>
            <person name="Kovar C."/>
            <person name="Lara F."/>
            <person name="Lee S."/>
            <person name="Mata R."/>
            <person name="Mathew T."/>
            <person name="Moen C."/>
            <person name="Morales K."/>
            <person name="Munidasa M."/>
            <person name="Nazareth L."/>
            <person name="Ngo R."/>
            <person name="Nguyen L."/>
            <person name="Okwuonu G."/>
            <person name="Ongeri F."/>
            <person name="Patil S."/>
            <person name="Petrosino J."/>
            <person name="Pham C."/>
            <person name="Pham P."/>
            <person name="Pu L.-L."/>
            <person name="Puazo M."/>
            <person name="Raj R."/>
            <person name="Reid J."/>
            <person name="Rouhana J."/>
            <person name="Saada N."/>
            <person name="Shang Y."/>
            <person name="Simmons D."/>
            <person name="Thornton R."/>
            <person name="Warren J."/>
            <person name="Weissenberger G."/>
            <person name="Zhang J."/>
            <person name="Zhang L."/>
            <person name="Zhou C."/>
            <person name="Zhu D."/>
            <person name="Muzny D."/>
            <person name="Worley K."/>
            <person name="Gibbs R."/>
        </authorList>
    </citation>
    <scope>NUCLEOTIDE SEQUENCE [LARGE SCALE GENOMIC DNA]</scope>
    <source>
        <strain evidence="10 11">DSM 15436</strain>
    </source>
</reference>
<dbReference type="GO" id="GO:0005886">
    <property type="term" value="C:plasma membrane"/>
    <property type="evidence" value="ECO:0007669"/>
    <property type="project" value="TreeGrafter"/>
</dbReference>
<dbReference type="eggNOG" id="COG0463">
    <property type="taxonomic scope" value="Bacteria"/>
</dbReference>
<dbReference type="EMBL" id="ACFG01000030">
    <property type="protein sequence ID" value="EEH63808.1"/>
    <property type="molecule type" value="Genomic_DNA"/>
</dbReference>
<sequence>MLLPQLAIVIPCYNEEQVLPLTYPLFADKLKQLQDKGLVSKSSYLLFVDDGSSDQTWQLICDYAVADEQVRALRQSRNRGHQNTVLAGLLESIDVCDITISIDADGQDDLDAMDEMVSAYLDGADVVYGVRNDRSTDSFFKRFTAESFYRVLNAMGVQAVFNHADYRLISARVLKEFANFKEVNLFLRGMVPLVGFKSTSVYYSRAPRLAGESHYPFSKMLSLAIDGITSLSVKPLRFVTGLGLAVSFLAFLLLAWIITVFFLGKTIPGWASMTAIVAFMSGIQLLSLGIIGEYVGKIYLESKGRPRYIISERVGMLPPVSSEGAK</sequence>
<feature type="transmembrane region" description="Helical" evidence="8">
    <location>
        <begin position="270"/>
        <end position="295"/>
    </location>
</feature>
<dbReference type="EC" id="2.4.-.-" evidence="10"/>
<accession>C0VZU9</accession>
<evidence type="ECO:0000256" key="1">
    <source>
        <dbReference type="ARBA" id="ARBA00004141"/>
    </source>
</evidence>
<dbReference type="AlphaFoldDB" id="C0VZU9"/>
<evidence type="ECO:0000313" key="10">
    <source>
        <dbReference type="EMBL" id="EEH63808.1"/>
    </source>
</evidence>
<comment type="similarity">
    <text evidence="2">Belongs to the glycosyltransferase 2 family.</text>
</comment>
<dbReference type="OrthoDB" id="9811884at2"/>
<dbReference type="Gene3D" id="3.90.550.10">
    <property type="entry name" value="Spore Coat Polysaccharide Biosynthesis Protein SpsA, Chain A"/>
    <property type="match status" value="1"/>
</dbReference>
<gene>
    <name evidence="10" type="ORF">HMPREF0044_0827</name>
</gene>
<keyword evidence="7 8" id="KW-0472">Membrane</keyword>
<dbReference type="STRING" id="525245.HMPREF0044_0827"/>
<dbReference type="InterPro" id="IPR029044">
    <property type="entry name" value="Nucleotide-diphossugar_trans"/>
</dbReference>
<protein>
    <submittedName>
        <fullName evidence="10">Glycosyltransferase, group 2 family protein</fullName>
        <ecNumber evidence="10">2.4.-.-</ecNumber>
    </submittedName>
</protein>
<feature type="transmembrane region" description="Helical" evidence="8">
    <location>
        <begin position="238"/>
        <end position="264"/>
    </location>
</feature>
<proteinExistence type="inferred from homology"/>
<organism evidence="10 11">
    <name type="scientific">Gleimia coleocanis DSM 15436</name>
    <dbReference type="NCBI Taxonomy" id="525245"/>
    <lineage>
        <taxon>Bacteria</taxon>
        <taxon>Bacillati</taxon>
        <taxon>Actinomycetota</taxon>
        <taxon>Actinomycetes</taxon>
        <taxon>Actinomycetales</taxon>
        <taxon>Actinomycetaceae</taxon>
        <taxon>Gleimia</taxon>
    </lineage>
</organism>
<keyword evidence="11" id="KW-1185">Reference proteome</keyword>